<gene>
    <name evidence="2" type="ORF">ACJ73_00061</name>
</gene>
<evidence type="ECO:0000313" key="2">
    <source>
        <dbReference type="EMBL" id="OJD28534.1"/>
    </source>
</evidence>
<evidence type="ECO:0000313" key="3">
    <source>
        <dbReference type="Proteomes" id="UP000242791"/>
    </source>
</evidence>
<keyword evidence="3" id="KW-1185">Reference proteome</keyword>
<feature type="region of interest" description="Disordered" evidence="1">
    <location>
        <begin position="1"/>
        <end position="52"/>
    </location>
</feature>
<evidence type="ECO:0000256" key="1">
    <source>
        <dbReference type="SAM" id="MobiDB-lite"/>
    </source>
</evidence>
<dbReference type="EMBL" id="LGTZ01000003">
    <property type="protein sequence ID" value="OJD28534.1"/>
    <property type="molecule type" value="Genomic_DNA"/>
</dbReference>
<dbReference type="VEuPathDB" id="FungiDB:ACJ73_00061"/>
<name>A0A1J9QI59_9EURO</name>
<feature type="compositionally biased region" description="Basic and acidic residues" evidence="1">
    <location>
        <begin position="19"/>
        <end position="32"/>
    </location>
</feature>
<accession>A0A1J9QI59</accession>
<dbReference type="Proteomes" id="UP000242791">
    <property type="component" value="Unassembled WGS sequence"/>
</dbReference>
<comment type="caution">
    <text evidence="2">The sequence shown here is derived from an EMBL/GenBank/DDBJ whole genome shotgun (WGS) entry which is preliminary data.</text>
</comment>
<proteinExistence type="predicted"/>
<dbReference type="AlphaFoldDB" id="A0A1J9QI59"/>
<reference evidence="2 3" key="1">
    <citation type="submission" date="2015-08" db="EMBL/GenBank/DDBJ databases">
        <title>Emmonsia species relationships and genome sequence.</title>
        <authorList>
            <person name="Cuomo C.A."/>
            <person name="Schwartz I.S."/>
            <person name="Kenyon C."/>
            <person name="De Hoog G.S."/>
            <person name="Govender N.P."/>
            <person name="Botha A."/>
            <person name="Moreno L."/>
            <person name="De Vries M."/>
            <person name="Munoz J.F."/>
            <person name="Stielow J.B."/>
        </authorList>
    </citation>
    <scope>NUCLEOTIDE SEQUENCE [LARGE SCALE GENOMIC DNA]</scope>
    <source>
        <strain evidence="2 3">EI222</strain>
    </source>
</reference>
<dbReference type="OrthoDB" id="4188863at2759"/>
<organism evidence="2 3">
    <name type="scientific">Blastomyces percursus</name>
    <dbReference type="NCBI Taxonomy" id="1658174"/>
    <lineage>
        <taxon>Eukaryota</taxon>
        <taxon>Fungi</taxon>
        <taxon>Dikarya</taxon>
        <taxon>Ascomycota</taxon>
        <taxon>Pezizomycotina</taxon>
        <taxon>Eurotiomycetes</taxon>
        <taxon>Eurotiomycetidae</taxon>
        <taxon>Onygenales</taxon>
        <taxon>Ajellomycetaceae</taxon>
        <taxon>Blastomyces</taxon>
    </lineage>
</organism>
<protein>
    <submittedName>
        <fullName evidence="2">Uncharacterized protein</fullName>
    </submittedName>
</protein>
<sequence length="375" mass="42873">MPPTTRATGLDTPASNMESNEHEHEHEQEHGLETPTPMLRGGQLGSGMEDQMDNNSMMRMMMEYMRKRDEQMEMLIQKLAGNSTSLSTPDPVKDKIDEFRKDSKTKLEGKHAVILNGSNNYQEWKSSILADAHLIQAKNVLVKEETVPPTTVPLDIEIWKKKNELLYTRIFQSLTATKDLAQRYAISRAEERLITTKKLRELHLRNGDFLTYMATFRDLKAKLVSLGENWAESTYHDFFILGLGNWQQEFMRMKLDEFYATKQGPIRNLNLDDLMDQLAARATTTATTTATATTAATKYCWFKHPSLASADWKERNKGRIKGLKDMKDMKDTTDMKEGSGEKEKENILATQPAYAVTSHKIDELLKNQPHYTETG</sequence>